<dbReference type="InterPro" id="IPR011032">
    <property type="entry name" value="GroES-like_sf"/>
</dbReference>
<dbReference type="GO" id="GO:0000721">
    <property type="term" value="F:(R,R)-butanediol dehydrogenase activity"/>
    <property type="evidence" value="ECO:0007669"/>
    <property type="project" value="TreeGrafter"/>
</dbReference>
<evidence type="ECO:0000256" key="3">
    <source>
        <dbReference type="ARBA" id="ARBA00022723"/>
    </source>
</evidence>
<dbReference type="RefSeq" id="WP_089250396.1">
    <property type="nucleotide sequence ID" value="NZ_FZOW01000015.1"/>
</dbReference>
<dbReference type="GO" id="GO:0008270">
    <property type="term" value="F:zinc ion binding"/>
    <property type="evidence" value="ECO:0007669"/>
    <property type="project" value="InterPro"/>
</dbReference>
<name>A0A239M349_9NOCA</name>
<comment type="similarity">
    <text evidence="2 6">Belongs to the zinc-containing alcohol dehydrogenase family.</text>
</comment>
<gene>
    <name evidence="9" type="ORF">SAMN05421642_11581</name>
</gene>
<feature type="domain" description="Alcohol dehydrogenase-like N-terminal" evidence="8">
    <location>
        <begin position="23"/>
        <end position="110"/>
    </location>
</feature>
<dbReference type="GO" id="GO:0034079">
    <property type="term" value="P:butanediol biosynthetic process"/>
    <property type="evidence" value="ECO:0007669"/>
    <property type="project" value="TreeGrafter"/>
</dbReference>
<evidence type="ECO:0000313" key="10">
    <source>
        <dbReference type="Proteomes" id="UP000198327"/>
    </source>
</evidence>
<comment type="cofactor">
    <cofactor evidence="1 6">
        <name>Zn(2+)</name>
        <dbReference type="ChEBI" id="CHEBI:29105"/>
    </cofactor>
</comment>
<dbReference type="Pfam" id="PF08240">
    <property type="entry name" value="ADH_N"/>
    <property type="match status" value="1"/>
</dbReference>
<keyword evidence="4 6" id="KW-0862">Zinc</keyword>
<dbReference type="InterPro" id="IPR013154">
    <property type="entry name" value="ADH-like_N"/>
</dbReference>
<dbReference type="Gene3D" id="3.40.50.720">
    <property type="entry name" value="NAD(P)-binding Rossmann-like Domain"/>
    <property type="match status" value="1"/>
</dbReference>
<evidence type="ECO:0000256" key="4">
    <source>
        <dbReference type="ARBA" id="ARBA00022833"/>
    </source>
</evidence>
<dbReference type="OrthoDB" id="9797931at2"/>
<evidence type="ECO:0000259" key="8">
    <source>
        <dbReference type="Pfam" id="PF08240"/>
    </source>
</evidence>
<dbReference type="InterPro" id="IPR036291">
    <property type="entry name" value="NAD(P)-bd_dom_sf"/>
</dbReference>
<dbReference type="PROSITE" id="PS00059">
    <property type="entry name" value="ADH_ZINC"/>
    <property type="match status" value="1"/>
</dbReference>
<evidence type="ECO:0000313" key="9">
    <source>
        <dbReference type="EMBL" id="SNT36329.1"/>
    </source>
</evidence>
<dbReference type="EMBL" id="FZOW01000015">
    <property type="protein sequence ID" value="SNT36329.1"/>
    <property type="molecule type" value="Genomic_DNA"/>
</dbReference>
<protein>
    <submittedName>
        <fullName evidence="9">Threonine dehydrogenase</fullName>
    </submittedName>
</protein>
<accession>A0A239M349</accession>
<keyword evidence="5" id="KW-0560">Oxidoreductase</keyword>
<dbReference type="PANTHER" id="PTHR43161:SF23">
    <property type="entry name" value="(R,R)-BUTANEDIOL DEHYDROGENASE-RELATED"/>
    <property type="match status" value="1"/>
</dbReference>
<dbReference type="PANTHER" id="PTHR43161">
    <property type="entry name" value="SORBITOL DEHYDROGENASE"/>
    <property type="match status" value="1"/>
</dbReference>
<keyword evidence="10" id="KW-1185">Reference proteome</keyword>
<dbReference type="GO" id="GO:0005737">
    <property type="term" value="C:cytoplasm"/>
    <property type="evidence" value="ECO:0007669"/>
    <property type="project" value="TreeGrafter"/>
</dbReference>
<evidence type="ECO:0000256" key="5">
    <source>
        <dbReference type="ARBA" id="ARBA00023002"/>
    </source>
</evidence>
<dbReference type="InterPro" id="IPR013149">
    <property type="entry name" value="ADH-like_C"/>
</dbReference>
<sequence length="339" mass="35196">MKSVFVTGPGKLEVLQVSEPQAGPDDLLVRVMACGICGADPHTLKQGSVVAGAEQTALGHEPAGEVIEVGAEVTTVEVGDHVVIDPTGVRDAIIGGGGPQGALSEVIVVRGAKEGKNFSVVPKHVPWHVAALAEPLAVARRVVDKTNPRPEHKAIVFGAGPVGLGALLALKHYGVSHVVVADVQPTRLEVAMELGADATIDSSRHDVRSRLVDLHGTGSDAFGRPGLPDTDIYIDAAGVPAVAQTVFAGPKLGAVFGIVAIYHESVPVDFQMLIPSELTIVHSMGHPSGEMFTVARDIAKNTEKYARIVGDVIPFKDVAYAIELAGNASKSSKVVVSLS</sequence>
<dbReference type="Proteomes" id="UP000198327">
    <property type="component" value="Unassembled WGS sequence"/>
</dbReference>
<evidence type="ECO:0000256" key="6">
    <source>
        <dbReference type="RuleBase" id="RU361277"/>
    </source>
</evidence>
<evidence type="ECO:0000259" key="7">
    <source>
        <dbReference type="Pfam" id="PF00107"/>
    </source>
</evidence>
<evidence type="ECO:0000256" key="1">
    <source>
        <dbReference type="ARBA" id="ARBA00001947"/>
    </source>
</evidence>
<feature type="domain" description="Alcohol dehydrogenase-like C-terminal" evidence="7">
    <location>
        <begin position="161"/>
        <end position="296"/>
    </location>
</feature>
<dbReference type="AlphaFoldDB" id="A0A239M349"/>
<dbReference type="SUPFAM" id="SSF50129">
    <property type="entry name" value="GroES-like"/>
    <property type="match status" value="1"/>
</dbReference>
<dbReference type="Gene3D" id="3.90.180.10">
    <property type="entry name" value="Medium-chain alcohol dehydrogenases, catalytic domain"/>
    <property type="match status" value="2"/>
</dbReference>
<dbReference type="Pfam" id="PF00107">
    <property type="entry name" value="ADH_zinc_N"/>
    <property type="match status" value="1"/>
</dbReference>
<proteinExistence type="inferred from homology"/>
<dbReference type="InterPro" id="IPR002328">
    <property type="entry name" value="ADH_Zn_CS"/>
</dbReference>
<evidence type="ECO:0000256" key="2">
    <source>
        <dbReference type="ARBA" id="ARBA00008072"/>
    </source>
</evidence>
<keyword evidence="3 6" id="KW-0479">Metal-binding</keyword>
<organism evidence="9 10">
    <name type="scientific">Rhodococcoides kyotonense</name>
    <dbReference type="NCBI Taxonomy" id="398843"/>
    <lineage>
        <taxon>Bacteria</taxon>
        <taxon>Bacillati</taxon>
        <taxon>Actinomycetota</taxon>
        <taxon>Actinomycetes</taxon>
        <taxon>Mycobacteriales</taxon>
        <taxon>Nocardiaceae</taxon>
        <taxon>Rhodococcoides</taxon>
    </lineage>
</organism>
<dbReference type="SUPFAM" id="SSF51735">
    <property type="entry name" value="NAD(P)-binding Rossmann-fold domains"/>
    <property type="match status" value="1"/>
</dbReference>
<reference evidence="10" key="1">
    <citation type="submission" date="2017-06" db="EMBL/GenBank/DDBJ databases">
        <authorList>
            <person name="Varghese N."/>
            <person name="Submissions S."/>
        </authorList>
    </citation>
    <scope>NUCLEOTIDE SEQUENCE [LARGE SCALE GENOMIC DNA]</scope>
    <source>
        <strain evidence="10">JCM 23211</strain>
    </source>
</reference>